<dbReference type="GO" id="GO:0016740">
    <property type="term" value="F:transferase activity"/>
    <property type="evidence" value="ECO:0007669"/>
    <property type="project" value="UniProtKB-KW"/>
</dbReference>
<comment type="caution">
    <text evidence="11">The sequence shown here is derived from an EMBL/GenBank/DDBJ whole genome shotgun (WGS) entry which is preliminary data.</text>
</comment>
<proteinExistence type="inferred from homology"/>
<evidence type="ECO:0000256" key="8">
    <source>
        <dbReference type="ARBA" id="ARBA00022840"/>
    </source>
</evidence>
<dbReference type="Pfam" id="PF02367">
    <property type="entry name" value="TsaE"/>
    <property type="match status" value="1"/>
</dbReference>
<keyword evidence="8" id="KW-0067">ATP-binding</keyword>
<evidence type="ECO:0000256" key="4">
    <source>
        <dbReference type="ARBA" id="ARBA00022490"/>
    </source>
</evidence>
<dbReference type="Gene3D" id="3.40.50.300">
    <property type="entry name" value="P-loop containing nucleotide triphosphate hydrolases"/>
    <property type="match status" value="1"/>
</dbReference>
<dbReference type="PANTHER" id="PTHR33540">
    <property type="entry name" value="TRNA THREONYLCARBAMOYLADENOSINE BIOSYNTHESIS PROTEIN TSAE"/>
    <property type="match status" value="1"/>
</dbReference>
<dbReference type="GO" id="GO:0046872">
    <property type="term" value="F:metal ion binding"/>
    <property type="evidence" value="ECO:0007669"/>
    <property type="project" value="UniProtKB-KW"/>
</dbReference>
<keyword evidence="6" id="KW-0479">Metal-binding</keyword>
<evidence type="ECO:0000256" key="10">
    <source>
        <dbReference type="ARBA" id="ARBA00032441"/>
    </source>
</evidence>
<gene>
    <name evidence="11" type="ORF">A2V80_01835</name>
</gene>
<dbReference type="AlphaFoldDB" id="A0A1F7XC29"/>
<reference evidence="11 12" key="1">
    <citation type="journal article" date="2016" name="Nat. Commun.">
        <title>Thousands of microbial genomes shed light on interconnected biogeochemical processes in an aquifer system.</title>
        <authorList>
            <person name="Anantharaman K."/>
            <person name="Brown C.T."/>
            <person name="Hug L.A."/>
            <person name="Sharon I."/>
            <person name="Castelle C.J."/>
            <person name="Probst A.J."/>
            <person name="Thomas B.C."/>
            <person name="Singh A."/>
            <person name="Wilkins M.J."/>
            <person name="Karaoz U."/>
            <person name="Brodie E.L."/>
            <person name="Williams K.H."/>
            <person name="Hubbard S.S."/>
            <person name="Banfield J.F."/>
        </authorList>
    </citation>
    <scope>NUCLEOTIDE SEQUENCE [LARGE SCALE GENOMIC DNA]</scope>
</reference>
<dbReference type="EMBL" id="MGFU01000030">
    <property type="protein sequence ID" value="OGM12580.1"/>
    <property type="molecule type" value="Genomic_DNA"/>
</dbReference>
<comment type="subcellular location">
    <subcellularLocation>
        <location evidence="1">Cytoplasm</location>
    </subcellularLocation>
</comment>
<dbReference type="Proteomes" id="UP000179013">
    <property type="component" value="Unassembled WGS sequence"/>
</dbReference>
<keyword evidence="4" id="KW-0963">Cytoplasm</keyword>
<dbReference type="GO" id="GO:0005524">
    <property type="term" value="F:ATP binding"/>
    <property type="evidence" value="ECO:0007669"/>
    <property type="project" value="UniProtKB-KW"/>
</dbReference>
<protein>
    <recommendedName>
        <fullName evidence="3">tRNA threonylcarbamoyladenosine biosynthesis protein TsaE</fullName>
    </recommendedName>
    <alternativeName>
        <fullName evidence="10">t(6)A37 threonylcarbamoyladenosine biosynthesis protein TsaE</fullName>
    </alternativeName>
</protein>
<evidence type="ECO:0000256" key="6">
    <source>
        <dbReference type="ARBA" id="ARBA00022723"/>
    </source>
</evidence>
<keyword evidence="5" id="KW-0819">tRNA processing</keyword>
<dbReference type="InterPro" id="IPR003442">
    <property type="entry name" value="T6A_TsaE"/>
</dbReference>
<comment type="similarity">
    <text evidence="2">Belongs to the TsaE family.</text>
</comment>
<evidence type="ECO:0000256" key="3">
    <source>
        <dbReference type="ARBA" id="ARBA00019010"/>
    </source>
</evidence>
<sequence>MVDSERAKHQTPNTEHSNVLALTGDLGSGKTTFLQGFASGLGIEQRVISPTFIIMRKYDSRIKIQESRFKNFYHIDLYRLERNVEQDVKNLGLEEIWTNPENIVAIEWAEKIKDSVPKSATWIKFKNLGGESRRISVNRLIS</sequence>
<evidence type="ECO:0000313" key="12">
    <source>
        <dbReference type="Proteomes" id="UP000179013"/>
    </source>
</evidence>
<keyword evidence="9" id="KW-0460">Magnesium</keyword>
<accession>A0A1F7XC29</accession>
<evidence type="ECO:0000313" key="11">
    <source>
        <dbReference type="EMBL" id="OGM12580.1"/>
    </source>
</evidence>
<keyword evidence="7" id="KW-0547">Nucleotide-binding</keyword>
<dbReference type="PANTHER" id="PTHR33540:SF2">
    <property type="entry name" value="TRNA THREONYLCARBAMOYLADENOSINE BIOSYNTHESIS PROTEIN TSAE"/>
    <property type="match status" value="1"/>
</dbReference>
<evidence type="ECO:0000256" key="1">
    <source>
        <dbReference type="ARBA" id="ARBA00004496"/>
    </source>
</evidence>
<keyword evidence="11" id="KW-0808">Transferase</keyword>
<dbReference type="NCBIfam" id="TIGR00150">
    <property type="entry name" value="T6A_YjeE"/>
    <property type="match status" value="1"/>
</dbReference>
<evidence type="ECO:0000256" key="2">
    <source>
        <dbReference type="ARBA" id="ARBA00007599"/>
    </source>
</evidence>
<dbReference type="SUPFAM" id="SSF52540">
    <property type="entry name" value="P-loop containing nucleoside triphosphate hydrolases"/>
    <property type="match status" value="1"/>
</dbReference>
<dbReference type="GO" id="GO:0002949">
    <property type="term" value="P:tRNA threonylcarbamoyladenosine modification"/>
    <property type="evidence" value="ECO:0007669"/>
    <property type="project" value="InterPro"/>
</dbReference>
<dbReference type="GO" id="GO:0005737">
    <property type="term" value="C:cytoplasm"/>
    <property type="evidence" value="ECO:0007669"/>
    <property type="project" value="UniProtKB-SubCell"/>
</dbReference>
<dbReference type="InterPro" id="IPR027417">
    <property type="entry name" value="P-loop_NTPase"/>
</dbReference>
<evidence type="ECO:0000256" key="5">
    <source>
        <dbReference type="ARBA" id="ARBA00022694"/>
    </source>
</evidence>
<evidence type="ECO:0000256" key="9">
    <source>
        <dbReference type="ARBA" id="ARBA00022842"/>
    </source>
</evidence>
<evidence type="ECO:0000256" key="7">
    <source>
        <dbReference type="ARBA" id="ARBA00022741"/>
    </source>
</evidence>
<name>A0A1F7XC29_9BACT</name>
<organism evidence="11 12">
    <name type="scientific">Candidatus Woesebacteria bacterium RBG_16_39_8b</name>
    <dbReference type="NCBI Taxonomy" id="1802482"/>
    <lineage>
        <taxon>Bacteria</taxon>
        <taxon>Candidatus Woeseibacteriota</taxon>
    </lineage>
</organism>